<keyword evidence="12 19" id="KW-1133">Transmembrane helix</keyword>
<dbReference type="PANTHER" id="PTHR34148">
    <property type="entry name" value="ADENOSYLCOBINAMIDE-GDP RIBAZOLETRANSFERASE"/>
    <property type="match status" value="1"/>
</dbReference>
<feature type="transmembrane region" description="Helical" evidence="19">
    <location>
        <begin position="139"/>
        <end position="163"/>
    </location>
</feature>
<evidence type="ECO:0000256" key="14">
    <source>
        <dbReference type="ARBA" id="ARBA00025228"/>
    </source>
</evidence>
<keyword evidence="8 19" id="KW-0169">Cobalamin biosynthesis</keyword>
<organism evidence="20 21">
    <name type="scientific">Neobacillus paridis</name>
    <dbReference type="NCBI Taxonomy" id="2803862"/>
    <lineage>
        <taxon>Bacteria</taxon>
        <taxon>Bacillati</taxon>
        <taxon>Bacillota</taxon>
        <taxon>Bacilli</taxon>
        <taxon>Bacillales</taxon>
        <taxon>Bacillaceae</taxon>
        <taxon>Neobacillus</taxon>
    </lineage>
</organism>
<proteinExistence type="inferred from homology"/>
<comment type="function">
    <text evidence="14 19">Joins adenosylcobinamide-GDP and alpha-ribazole to generate adenosylcobalamin (Ado-cobalamin). Also synthesizes adenosylcobalamin 5'-phosphate from adenosylcobinamide-GDP and alpha-ribazole 5'-phosphate.</text>
</comment>
<dbReference type="HAMAP" id="MF_00719">
    <property type="entry name" value="CobS"/>
    <property type="match status" value="1"/>
</dbReference>
<evidence type="ECO:0000256" key="8">
    <source>
        <dbReference type="ARBA" id="ARBA00022573"/>
    </source>
</evidence>
<comment type="caution">
    <text evidence="20">The sequence shown here is derived from an EMBL/GenBank/DDBJ whole genome shotgun (WGS) entry which is preliminary data.</text>
</comment>
<evidence type="ECO:0000256" key="11">
    <source>
        <dbReference type="ARBA" id="ARBA00022842"/>
    </source>
</evidence>
<keyword evidence="21" id="KW-1185">Reference proteome</keyword>
<feature type="transmembrane region" description="Helical" evidence="19">
    <location>
        <begin position="111"/>
        <end position="133"/>
    </location>
</feature>
<evidence type="ECO:0000256" key="4">
    <source>
        <dbReference type="ARBA" id="ARBA00010561"/>
    </source>
</evidence>
<evidence type="ECO:0000256" key="17">
    <source>
        <dbReference type="ARBA" id="ARBA00048623"/>
    </source>
</evidence>
<reference evidence="20 21" key="1">
    <citation type="submission" date="2021-01" db="EMBL/GenBank/DDBJ databases">
        <title>Genome public.</title>
        <authorList>
            <person name="Liu C."/>
            <person name="Sun Q."/>
        </authorList>
    </citation>
    <scope>NUCLEOTIDE SEQUENCE [LARGE SCALE GENOMIC DNA]</scope>
    <source>
        <strain evidence="20 21">YIM B02564</strain>
    </source>
</reference>
<evidence type="ECO:0000313" key="21">
    <source>
        <dbReference type="Proteomes" id="UP000623967"/>
    </source>
</evidence>
<comment type="pathway">
    <text evidence="3 19">Cofactor biosynthesis; adenosylcobalamin biosynthesis; adenosylcobalamin from cob(II)yrinate a,c-diamide: step 7/7.</text>
</comment>
<evidence type="ECO:0000256" key="9">
    <source>
        <dbReference type="ARBA" id="ARBA00022679"/>
    </source>
</evidence>
<name>A0ABS1TP08_9BACI</name>
<comment type="similarity">
    <text evidence="4 19">Belongs to the CobS family.</text>
</comment>
<feature type="transmembrane region" description="Helical" evidence="19">
    <location>
        <begin position="36"/>
        <end position="56"/>
    </location>
</feature>
<dbReference type="Proteomes" id="UP000623967">
    <property type="component" value="Unassembled WGS sequence"/>
</dbReference>
<comment type="cofactor">
    <cofactor evidence="1 19">
        <name>Mg(2+)</name>
        <dbReference type="ChEBI" id="CHEBI:18420"/>
    </cofactor>
</comment>
<dbReference type="GO" id="GO:0051073">
    <property type="term" value="F:adenosylcobinamide-GDP ribazoletransferase activity"/>
    <property type="evidence" value="ECO:0007669"/>
    <property type="project" value="UniProtKB-EC"/>
</dbReference>
<gene>
    <name evidence="19 20" type="primary">cobS</name>
    <name evidence="20" type="ORF">JK635_11790</name>
</gene>
<evidence type="ECO:0000256" key="12">
    <source>
        <dbReference type="ARBA" id="ARBA00022989"/>
    </source>
</evidence>
<sequence>MKFIRGFLIGVQFFTAIPISKQFPMDEDHLKRTIQAFPLLGLGQGMIYSFLLYILIENTPFSHLAAAFLLWLVTIILTGGIHLDAWMDVSDAYFSYQDQARRLEIMKDPRIGAFGVISVMILLSCRFLFIYEITLNPHLLTYVLIAIIPFLSKTIMGVLLLTVRPARAEGLGYLFQKAATAKALWLYPVYLLAAAILFPRAAILIVPATACYLFARLKVGKWFGGITGDVLGATVEGTELILWLTVWLLHYFVTV</sequence>
<evidence type="ECO:0000256" key="16">
    <source>
        <dbReference type="ARBA" id="ARBA00032853"/>
    </source>
</evidence>
<dbReference type="EC" id="2.7.8.26" evidence="5 19"/>
<feature type="transmembrane region" description="Helical" evidence="19">
    <location>
        <begin position="184"/>
        <end position="210"/>
    </location>
</feature>
<evidence type="ECO:0000256" key="3">
    <source>
        <dbReference type="ARBA" id="ARBA00004663"/>
    </source>
</evidence>
<comment type="catalytic activity">
    <reaction evidence="17 19">
        <text>alpha-ribazole + adenosylcob(III)inamide-GDP = adenosylcob(III)alamin + GMP + H(+)</text>
        <dbReference type="Rhea" id="RHEA:16049"/>
        <dbReference type="ChEBI" id="CHEBI:10329"/>
        <dbReference type="ChEBI" id="CHEBI:15378"/>
        <dbReference type="ChEBI" id="CHEBI:18408"/>
        <dbReference type="ChEBI" id="CHEBI:58115"/>
        <dbReference type="ChEBI" id="CHEBI:60487"/>
        <dbReference type="EC" id="2.7.8.26"/>
    </reaction>
</comment>
<evidence type="ECO:0000256" key="7">
    <source>
        <dbReference type="ARBA" id="ARBA00022475"/>
    </source>
</evidence>
<evidence type="ECO:0000256" key="2">
    <source>
        <dbReference type="ARBA" id="ARBA00004651"/>
    </source>
</evidence>
<evidence type="ECO:0000256" key="18">
    <source>
        <dbReference type="ARBA" id="ARBA00049504"/>
    </source>
</evidence>
<keyword evidence="11 19" id="KW-0460">Magnesium</keyword>
<comment type="catalytic activity">
    <reaction evidence="18 19">
        <text>alpha-ribazole 5'-phosphate + adenosylcob(III)inamide-GDP = adenosylcob(III)alamin 5'-phosphate + GMP + H(+)</text>
        <dbReference type="Rhea" id="RHEA:23560"/>
        <dbReference type="ChEBI" id="CHEBI:15378"/>
        <dbReference type="ChEBI" id="CHEBI:57918"/>
        <dbReference type="ChEBI" id="CHEBI:58115"/>
        <dbReference type="ChEBI" id="CHEBI:60487"/>
        <dbReference type="ChEBI" id="CHEBI:60493"/>
        <dbReference type="EC" id="2.7.8.26"/>
    </reaction>
</comment>
<evidence type="ECO:0000313" key="20">
    <source>
        <dbReference type="EMBL" id="MBL4952893.1"/>
    </source>
</evidence>
<feature type="transmembrane region" description="Helical" evidence="19">
    <location>
        <begin position="230"/>
        <end position="253"/>
    </location>
</feature>
<keyword evidence="9 19" id="KW-0808">Transferase</keyword>
<dbReference type="NCBIfam" id="TIGR00317">
    <property type="entry name" value="cobS"/>
    <property type="match status" value="1"/>
</dbReference>
<dbReference type="Pfam" id="PF02654">
    <property type="entry name" value="CobS"/>
    <property type="match status" value="1"/>
</dbReference>
<dbReference type="InterPro" id="IPR003805">
    <property type="entry name" value="CobS"/>
</dbReference>
<evidence type="ECO:0000256" key="5">
    <source>
        <dbReference type="ARBA" id="ARBA00013200"/>
    </source>
</evidence>
<evidence type="ECO:0000256" key="13">
    <source>
        <dbReference type="ARBA" id="ARBA00023136"/>
    </source>
</evidence>
<evidence type="ECO:0000256" key="19">
    <source>
        <dbReference type="HAMAP-Rule" id="MF_00719"/>
    </source>
</evidence>
<keyword evidence="10 19" id="KW-0812">Transmembrane</keyword>
<dbReference type="PANTHER" id="PTHR34148:SF1">
    <property type="entry name" value="ADENOSYLCOBINAMIDE-GDP RIBAZOLETRANSFERASE"/>
    <property type="match status" value="1"/>
</dbReference>
<evidence type="ECO:0000256" key="10">
    <source>
        <dbReference type="ARBA" id="ARBA00022692"/>
    </source>
</evidence>
<keyword evidence="7 19" id="KW-1003">Cell membrane</keyword>
<evidence type="ECO:0000256" key="6">
    <source>
        <dbReference type="ARBA" id="ARBA00015850"/>
    </source>
</evidence>
<dbReference type="EMBL" id="JAESWB010000168">
    <property type="protein sequence ID" value="MBL4952893.1"/>
    <property type="molecule type" value="Genomic_DNA"/>
</dbReference>
<feature type="transmembrane region" description="Helical" evidence="19">
    <location>
        <begin position="62"/>
        <end position="83"/>
    </location>
</feature>
<evidence type="ECO:0000256" key="1">
    <source>
        <dbReference type="ARBA" id="ARBA00001946"/>
    </source>
</evidence>
<protein>
    <recommendedName>
        <fullName evidence="6 19">Adenosylcobinamide-GDP ribazoletransferase</fullName>
        <ecNumber evidence="5 19">2.7.8.26</ecNumber>
    </recommendedName>
    <alternativeName>
        <fullName evidence="16 19">Cobalamin synthase</fullName>
    </alternativeName>
    <alternativeName>
        <fullName evidence="15 19">Cobalamin-5'-phosphate synthase</fullName>
    </alternativeName>
</protein>
<evidence type="ECO:0000256" key="15">
    <source>
        <dbReference type="ARBA" id="ARBA00032605"/>
    </source>
</evidence>
<keyword evidence="13 19" id="KW-0472">Membrane</keyword>
<comment type="subcellular location">
    <subcellularLocation>
        <location evidence="2 19">Cell membrane</location>
        <topology evidence="2 19">Multi-pass membrane protein</topology>
    </subcellularLocation>
</comment>
<accession>A0ABS1TP08</accession>